<keyword evidence="3 6" id="KW-0812">Transmembrane</keyword>
<dbReference type="RefSeq" id="WP_042445685.1">
    <property type="nucleotide sequence ID" value="NZ_BBPN01000009.1"/>
</dbReference>
<evidence type="ECO:0000313" key="8">
    <source>
        <dbReference type="Proteomes" id="UP000183015"/>
    </source>
</evidence>
<evidence type="ECO:0000256" key="4">
    <source>
        <dbReference type="ARBA" id="ARBA00022989"/>
    </source>
</evidence>
<sequence length="383" mass="38867">MRTYRDLFRTPEFTPLLLAFAGLTGAQTVGGLALGLLVLDRTGSPLLSSLAMFGPALAQLLGAATVLSGADRLPPRATLTVLDLLSALATGLQAIRGLPVWALFAVLLALGLAGSVGGGVRYGLLHEILPRTGYLLGRSVFGMCAGAVQIGGFAVGGLLVATLSPRGALLAAAALHLAAAATTRFGLRPRPPRATGRPSVPQTWRANARLWSSPSRRSVLLALWVPNGLVVGVESLYVPYAPGSAGLLFAVGALGMLLGDAVVGRLLPSSWRHRAAVPLCALLAAPYLLFALRPAPAAAAVLVAIATVGYGSGLLLQDRLLALTPDESSGHALGLHSSGMLAMQGLGATAAGTAAQLTSPAIGMTLTAAASLTVTALLARRLS</sequence>
<comment type="subcellular location">
    <subcellularLocation>
        <location evidence="1">Cell membrane</location>
        <topology evidence="1">Multi-pass membrane protein</topology>
    </subcellularLocation>
</comment>
<evidence type="ECO:0000313" key="7">
    <source>
        <dbReference type="EMBL" id="SEL53633.1"/>
    </source>
</evidence>
<dbReference type="PANTHER" id="PTHR23513:SF11">
    <property type="entry name" value="STAPHYLOFERRIN A TRANSPORTER"/>
    <property type="match status" value="1"/>
</dbReference>
<dbReference type="eggNOG" id="COG2814">
    <property type="taxonomic scope" value="Bacteria"/>
</dbReference>
<dbReference type="GO" id="GO:0005886">
    <property type="term" value="C:plasma membrane"/>
    <property type="evidence" value="ECO:0007669"/>
    <property type="project" value="UniProtKB-SubCell"/>
</dbReference>
<dbReference type="OrthoDB" id="3287459at2"/>
<dbReference type="EMBL" id="FOAZ01000009">
    <property type="protein sequence ID" value="SEL53633.1"/>
    <property type="molecule type" value="Genomic_DNA"/>
</dbReference>
<feature type="transmembrane region" description="Helical" evidence="6">
    <location>
        <begin position="167"/>
        <end position="187"/>
    </location>
</feature>
<feature type="transmembrane region" description="Helical" evidence="6">
    <location>
        <begin position="50"/>
        <end position="70"/>
    </location>
</feature>
<keyword evidence="5 6" id="KW-0472">Membrane</keyword>
<keyword evidence="4 6" id="KW-1133">Transmembrane helix</keyword>
<feature type="transmembrane region" description="Helical" evidence="6">
    <location>
        <begin position="136"/>
        <end position="161"/>
    </location>
</feature>
<evidence type="ECO:0000256" key="6">
    <source>
        <dbReference type="SAM" id="Phobius"/>
    </source>
</evidence>
<evidence type="ECO:0008006" key="9">
    <source>
        <dbReference type="Google" id="ProtNLM"/>
    </source>
</evidence>
<evidence type="ECO:0000256" key="3">
    <source>
        <dbReference type="ARBA" id="ARBA00022692"/>
    </source>
</evidence>
<proteinExistence type="predicted"/>
<evidence type="ECO:0000256" key="2">
    <source>
        <dbReference type="ARBA" id="ARBA00022475"/>
    </source>
</evidence>
<accession>A0A1H7R0C1</accession>
<keyword evidence="8" id="KW-1185">Reference proteome</keyword>
<dbReference type="GO" id="GO:0022857">
    <property type="term" value="F:transmembrane transporter activity"/>
    <property type="evidence" value="ECO:0007669"/>
    <property type="project" value="InterPro"/>
</dbReference>
<dbReference type="Proteomes" id="UP000183015">
    <property type="component" value="Unassembled WGS sequence"/>
</dbReference>
<evidence type="ECO:0000256" key="5">
    <source>
        <dbReference type="ARBA" id="ARBA00023136"/>
    </source>
</evidence>
<dbReference type="Pfam" id="PF07690">
    <property type="entry name" value="MFS_1"/>
    <property type="match status" value="1"/>
</dbReference>
<name>A0A1H7R0C1_STRJI</name>
<dbReference type="InterPro" id="IPR036259">
    <property type="entry name" value="MFS_trans_sf"/>
</dbReference>
<feature type="transmembrane region" description="Helical" evidence="6">
    <location>
        <begin position="298"/>
        <end position="316"/>
    </location>
</feature>
<dbReference type="PANTHER" id="PTHR23513">
    <property type="entry name" value="INTEGRAL MEMBRANE EFFLUX PROTEIN-RELATED"/>
    <property type="match status" value="1"/>
</dbReference>
<feature type="transmembrane region" description="Helical" evidence="6">
    <location>
        <begin position="244"/>
        <end position="263"/>
    </location>
</feature>
<organism evidence="7 8">
    <name type="scientific">Streptacidiphilus jiangxiensis</name>
    <dbReference type="NCBI Taxonomy" id="235985"/>
    <lineage>
        <taxon>Bacteria</taxon>
        <taxon>Bacillati</taxon>
        <taxon>Actinomycetota</taxon>
        <taxon>Actinomycetes</taxon>
        <taxon>Kitasatosporales</taxon>
        <taxon>Streptomycetaceae</taxon>
        <taxon>Streptacidiphilus</taxon>
    </lineage>
</organism>
<dbReference type="AlphaFoldDB" id="A0A1H7R0C1"/>
<dbReference type="Gene3D" id="1.20.1250.20">
    <property type="entry name" value="MFS general substrate transporter like domains"/>
    <property type="match status" value="1"/>
</dbReference>
<evidence type="ECO:0000256" key="1">
    <source>
        <dbReference type="ARBA" id="ARBA00004651"/>
    </source>
</evidence>
<protein>
    <recommendedName>
        <fullName evidence="9">Major Facilitator Superfamily protein</fullName>
    </recommendedName>
</protein>
<feature type="transmembrane region" description="Helical" evidence="6">
    <location>
        <begin position="275"/>
        <end position="292"/>
    </location>
</feature>
<keyword evidence="2" id="KW-1003">Cell membrane</keyword>
<feature type="transmembrane region" description="Helical" evidence="6">
    <location>
        <begin position="101"/>
        <end position="124"/>
    </location>
</feature>
<dbReference type="SUPFAM" id="SSF103473">
    <property type="entry name" value="MFS general substrate transporter"/>
    <property type="match status" value="1"/>
</dbReference>
<reference evidence="8" key="1">
    <citation type="submission" date="2016-10" db="EMBL/GenBank/DDBJ databases">
        <authorList>
            <person name="Varghese N."/>
        </authorList>
    </citation>
    <scope>NUCLEOTIDE SEQUENCE [LARGE SCALE GENOMIC DNA]</scope>
    <source>
        <strain evidence="8">DSM 45096 / BCRC 16803 / CGMCC 4.1857 / CIP 109030 / JCM 12277 / KCTC 19219 / NBRC 100920 / 33214</strain>
    </source>
</reference>
<dbReference type="STRING" id="235985.SAMN05414137_109309"/>
<feature type="transmembrane region" description="Helical" evidence="6">
    <location>
        <begin position="219"/>
        <end position="238"/>
    </location>
</feature>
<dbReference type="InterPro" id="IPR011701">
    <property type="entry name" value="MFS"/>
</dbReference>
<gene>
    <name evidence="7" type="ORF">SAMN05414137_109309</name>
</gene>